<evidence type="ECO:0000313" key="3">
    <source>
        <dbReference type="Proteomes" id="UP000015241"/>
    </source>
</evidence>
<dbReference type="Gene3D" id="3.80.10.10">
    <property type="entry name" value="Ribonuclease Inhibitor"/>
    <property type="match status" value="1"/>
</dbReference>
<accession>S8FS34</accession>
<dbReference type="InterPro" id="IPR001810">
    <property type="entry name" value="F-box_dom"/>
</dbReference>
<name>S8FS34_FOMSC</name>
<protein>
    <recommendedName>
        <fullName evidence="1">F-box domain-containing protein</fullName>
    </recommendedName>
</protein>
<evidence type="ECO:0000259" key="1">
    <source>
        <dbReference type="Pfam" id="PF12937"/>
    </source>
</evidence>
<dbReference type="HOGENOM" id="CLU_624026_0_0_1"/>
<dbReference type="STRING" id="743788.S8FS34"/>
<organism evidence="2 3">
    <name type="scientific">Fomitopsis schrenkii</name>
    <name type="common">Brown rot fungus</name>
    <dbReference type="NCBI Taxonomy" id="2126942"/>
    <lineage>
        <taxon>Eukaryota</taxon>
        <taxon>Fungi</taxon>
        <taxon>Dikarya</taxon>
        <taxon>Basidiomycota</taxon>
        <taxon>Agaricomycotina</taxon>
        <taxon>Agaricomycetes</taxon>
        <taxon>Polyporales</taxon>
        <taxon>Fomitopsis</taxon>
    </lineage>
</organism>
<dbReference type="AlphaFoldDB" id="S8FS34"/>
<sequence>MSLASGLPRVQLPLEIHRMILDFTADDKASLAACALVCKTWHPLARAHHFRSFTLTSQTNVSARPLLCDSASSVLPFIRDLSIQEGHKRDRTLWVAKLLPRMRLNELANLESLTLTRFYWTDYRPHARAAVLSALSNVKELRLLSLYTTTVLQMLELLAAAPLLNSLVYTERNEAPEDGIVAHAPPACIPPGLTHLQTNHRDLLRAIRCTTPHPPLTTLVVHELCTATAVELVLLLRASGSTLEHLTLRFIPFADAQPEDTFLALSGLTHSRGLRALTLSATCAAYLPILEQLTSPHIRAVSIALTPYAVVFGQGSFDLRKLAALFARPLLACARLRLVVNEIDLDVLLGLRRTARERLALLWEEGRLDFWSRAVGAGTDALLDAHEASAGERNAASAIRWPPVNIFESER</sequence>
<keyword evidence="3" id="KW-1185">Reference proteome</keyword>
<dbReference type="Proteomes" id="UP000015241">
    <property type="component" value="Unassembled WGS sequence"/>
</dbReference>
<dbReference type="InParanoid" id="S8FS34"/>
<dbReference type="InterPro" id="IPR032675">
    <property type="entry name" value="LRR_dom_sf"/>
</dbReference>
<evidence type="ECO:0000313" key="2">
    <source>
        <dbReference type="EMBL" id="EPT01045.1"/>
    </source>
</evidence>
<feature type="domain" description="F-box" evidence="1">
    <location>
        <begin position="11"/>
        <end position="46"/>
    </location>
</feature>
<dbReference type="InterPro" id="IPR036047">
    <property type="entry name" value="F-box-like_dom_sf"/>
</dbReference>
<dbReference type="SUPFAM" id="SSF81383">
    <property type="entry name" value="F-box domain"/>
    <property type="match status" value="1"/>
</dbReference>
<dbReference type="OrthoDB" id="2921803at2759"/>
<reference evidence="2 3" key="1">
    <citation type="journal article" date="2012" name="Science">
        <title>The Paleozoic origin of enzymatic lignin decomposition reconstructed from 31 fungal genomes.</title>
        <authorList>
            <person name="Floudas D."/>
            <person name="Binder M."/>
            <person name="Riley R."/>
            <person name="Barry K."/>
            <person name="Blanchette R.A."/>
            <person name="Henrissat B."/>
            <person name="Martinez A.T."/>
            <person name="Otillar R."/>
            <person name="Spatafora J.W."/>
            <person name="Yadav J.S."/>
            <person name="Aerts A."/>
            <person name="Benoit I."/>
            <person name="Boyd A."/>
            <person name="Carlson A."/>
            <person name="Copeland A."/>
            <person name="Coutinho P.M."/>
            <person name="de Vries R.P."/>
            <person name="Ferreira P."/>
            <person name="Findley K."/>
            <person name="Foster B."/>
            <person name="Gaskell J."/>
            <person name="Glotzer D."/>
            <person name="Gorecki P."/>
            <person name="Heitman J."/>
            <person name="Hesse C."/>
            <person name="Hori C."/>
            <person name="Igarashi K."/>
            <person name="Jurgens J.A."/>
            <person name="Kallen N."/>
            <person name="Kersten P."/>
            <person name="Kohler A."/>
            <person name="Kuees U."/>
            <person name="Kumar T.K.A."/>
            <person name="Kuo A."/>
            <person name="LaButti K."/>
            <person name="Larrondo L.F."/>
            <person name="Lindquist E."/>
            <person name="Ling A."/>
            <person name="Lombard V."/>
            <person name="Lucas S."/>
            <person name="Lundell T."/>
            <person name="Martin R."/>
            <person name="McLaughlin D.J."/>
            <person name="Morgenstern I."/>
            <person name="Morin E."/>
            <person name="Murat C."/>
            <person name="Nagy L.G."/>
            <person name="Nolan M."/>
            <person name="Ohm R.A."/>
            <person name="Patyshakuliyeva A."/>
            <person name="Rokas A."/>
            <person name="Ruiz-Duenas F.J."/>
            <person name="Sabat G."/>
            <person name="Salamov A."/>
            <person name="Samejima M."/>
            <person name="Schmutz J."/>
            <person name="Slot J.C."/>
            <person name="St John F."/>
            <person name="Stenlid J."/>
            <person name="Sun H."/>
            <person name="Sun S."/>
            <person name="Syed K."/>
            <person name="Tsang A."/>
            <person name="Wiebenga A."/>
            <person name="Young D."/>
            <person name="Pisabarro A."/>
            <person name="Eastwood D.C."/>
            <person name="Martin F."/>
            <person name="Cullen D."/>
            <person name="Grigoriev I.V."/>
            <person name="Hibbett D.S."/>
        </authorList>
    </citation>
    <scope>NUCLEOTIDE SEQUENCE</scope>
    <source>
        <strain evidence="3">FP-58527</strain>
    </source>
</reference>
<gene>
    <name evidence="2" type="ORF">FOMPIDRAFT_154438</name>
</gene>
<dbReference type="EMBL" id="KE504144">
    <property type="protein sequence ID" value="EPT01045.1"/>
    <property type="molecule type" value="Genomic_DNA"/>
</dbReference>
<dbReference type="Pfam" id="PF12937">
    <property type="entry name" value="F-box-like"/>
    <property type="match status" value="1"/>
</dbReference>
<proteinExistence type="predicted"/>